<dbReference type="Proteomes" id="UP000886689">
    <property type="component" value="Unassembled WGS sequence"/>
</dbReference>
<accession>A0A9D7K1I9</accession>
<gene>
    <name evidence="12" type="ORF">IPL58_07950</name>
</gene>
<keyword evidence="6" id="KW-0798">TonB box</keyword>
<dbReference type="GO" id="GO:0044718">
    <property type="term" value="P:siderophore transmembrane transport"/>
    <property type="evidence" value="ECO:0007669"/>
    <property type="project" value="TreeGrafter"/>
</dbReference>
<keyword evidence="5" id="KW-0732">Signal</keyword>
<evidence type="ECO:0000256" key="1">
    <source>
        <dbReference type="ARBA" id="ARBA00004571"/>
    </source>
</evidence>
<dbReference type="InterPro" id="IPR039426">
    <property type="entry name" value="TonB-dep_rcpt-like"/>
</dbReference>
<evidence type="ECO:0000259" key="11">
    <source>
        <dbReference type="Pfam" id="PF00593"/>
    </source>
</evidence>
<comment type="caution">
    <text evidence="12">The sequence shown here is derived from an EMBL/GenBank/DDBJ whole genome shotgun (WGS) entry which is preliminary data.</text>
</comment>
<keyword evidence="2 10" id="KW-0813">Transport</keyword>
<evidence type="ECO:0000256" key="10">
    <source>
        <dbReference type="PROSITE-ProRule" id="PRU01360"/>
    </source>
</evidence>
<evidence type="ECO:0000256" key="9">
    <source>
        <dbReference type="ARBA" id="ARBA00023237"/>
    </source>
</evidence>
<name>A0A9D7K1I9_9PROT</name>
<dbReference type="InterPro" id="IPR000531">
    <property type="entry name" value="Beta-barrel_TonB"/>
</dbReference>
<keyword evidence="7 10" id="KW-0472">Membrane</keyword>
<evidence type="ECO:0000256" key="6">
    <source>
        <dbReference type="ARBA" id="ARBA00023077"/>
    </source>
</evidence>
<evidence type="ECO:0000256" key="3">
    <source>
        <dbReference type="ARBA" id="ARBA00022452"/>
    </source>
</evidence>
<dbReference type="GO" id="GO:0009279">
    <property type="term" value="C:cell outer membrane"/>
    <property type="evidence" value="ECO:0007669"/>
    <property type="project" value="UniProtKB-SubCell"/>
</dbReference>
<organism evidence="12 13">
    <name type="scientific">Candidatus Proximibacter danicus</name>
    <dbReference type="NCBI Taxonomy" id="2954365"/>
    <lineage>
        <taxon>Bacteria</taxon>
        <taxon>Pseudomonadati</taxon>
        <taxon>Pseudomonadota</taxon>
        <taxon>Betaproteobacteria</taxon>
        <taxon>Candidatus Proximibacter</taxon>
    </lineage>
</organism>
<dbReference type="GO" id="GO:0015344">
    <property type="term" value="F:siderophore uptake transmembrane transporter activity"/>
    <property type="evidence" value="ECO:0007669"/>
    <property type="project" value="TreeGrafter"/>
</dbReference>
<comment type="similarity">
    <text evidence="10">Belongs to the TonB-dependent receptor family.</text>
</comment>
<evidence type="ECO:0000256" key="2">
    <source>
        <dbReference type="ARBA" id="ARBA00022448"/>
    </source>
</evidence>
<dbReference type="Pfam" id="PF00593">
    <property type="entry name" value="TonB_dep_Rec_b-barrel"/>
    <property type="match status" value="1"/>
</dbReference>
<proteinExistence type="inferred from homology"/>
<evidence type="ECO:0000313" key="13">
    <source>
        <dbReference type="Proteomes" id="UP000886689"/>
    </source>
</evidence>
<evidence type="ECO:0000313" key="12">
    <source>
        <dbReference type="EMBL" id="MBK8524056.1"/>
    </source>
</evidence>
<dbReference type="PANTHER" id="PTHR30069:SF29">
    <property type="entry name" value="HEMOGLOBIN AND HEMOGLOBIN-HAPTOGLOBIN-BINDING PROTEIN 1-RELATED"/>
    <property type="match status" value="1"/>
</dbReference>
<dbReference type="PANTHER" id="PTHR30069">
    <property type="entry name" value="TONB-DEPENDENT OUTER MEMBRANE RECEPTOR"/>
    <property type="match status" value="1"/>
</dbReference>
<dbReference type="SUPFAM" id="SSF56935">
    <property type="entry name" value="Porins"/>
    <property type="match status" value="1"/>
</dbReference>
<evidence type="ECO:0000256" key="8">
    <source>
        <dbReference type="ARBA" id="ARBA00023170"/>
    </source>
</evidence>
<dbReference type="PROSITE" id="PS52016">
    <property type="entry name" value="TONB_DEPENDENT_REC_3"/>
    <property type="match status" value="1"/>
</dbReference>
<evidence type="ECO:0000256" key="5">
    <source>
        <dbReference type="ARBA" id="ARBA00022729"/>
    </source>
</evidence>
<keyword evidence="9 10" id="KW-0998">Cell outer membrane</keyword>
<feature type="domain" description="TonB-dependent receptor-like beta-barrel" evidence="11">
    <location>
        <begin position="2"/>
        <end position="150"/>
    </location>
</feature>
<keyword evidence="4 10" id="KW-0812">Transmembrane</keyword>
<sequence length="174" mass="19296">MKLTLFANRLNDLVYTQGSGSTRERINLERAESHGLTAGVSHKFSAATRIFANATLTESEVKKNSAAPLTVGKQLTYVPKTQATIGGDTQIGAWTLAASARYASKQYSTDDNSDKASSAYSGYDAYFVADAKLSYRFDKHTAVSLAIDNLFDREYFSFYPAPRRTWFAELKLDY</sequence>
<evidence type="ECO:0000256" key="4">
    <source>
        <dbReference type="ARBA" id="ARBA00022692"/>
    </source>
</evidence>
<keyword evidence="3 10" id="KW-1134">Transmembrane beta strand</keyword>
<reference evidence="12" key="1">
    <citation type="submission" date="2020-10" db="EMBL/GenBank/DDBJ databases">
        <title>Connecting structure to function with the recovery of over 1000 high-quality activated sludge metagenome-assembled genomes encoding full-length rRNA genes using long-read sequencing.</title>
        <authorList>
            <person name="Singleton C.M."/>
            <person name="Petriglieri F."/>
            <person name="Kristensen J.M."/>
            <person name="Kirkegaard R.H."/>
            <person name="Michaelsen T.Y."/>
            <person name="Andersen M.H."/>
            <person name="Karst S.M."/>
            <person name="Dueholm M.S."/>
            <person name="Nielsen P.H."/>
            <person name="Albertsen M."/>
        </authorList>
    </citation>
    <scope>NUCLEOTIDE SEQUENCE</scope>
    <source>
        <strain evidence="12">Hirt_18-Q3-R61-65_BATAC.395</strain>
    </source>
</reference>
<keyword evidence="8 12" id="KW-0675">Receptor</keyword>
<comment type="subcellular location">
    <subcellularLocation>
        <location evidence="1 10">Cell outer membrane</location>
        <topology evidence="1 10">Multi-pass membrane protein</topology>
    </subcellularLocation>
</comment>
<dbReference type="Gene3D" id="2.40.170.20">
    <property type="entry name" value="TonB-dependent receptor, beta-barrel domain"/>
    <property type="match status" value="1"/>
</dbReference>
<protein>
    <submittedName>
        <fullName evidence="12">TonB-dependent receptor</fullName>
    </submittedName>
</protein>
<dbReference type="EMBL" id="JADJUC010000006">
    <property type="protein sequence ID" value="MBK8524056.1"/>
    <property type="molecule type" value="Genomic_DNA"/>
</dbReference>
<dbReference type="InterPro" id="IPR036942">
    <property type="entry name" value="Beta-barrel_TonB_sf"/>
</dbReference>
<dbReference type="AlphaFoldDB" id="A0A9D7K1I9"/>
<evidence type="ECO:0000256" key="7">
    <source>
        <dbReference type="ARBA" id="ARBA00023136"/>
    </source>
</evidence>